<accession>A0A1G1ZTP1</accession>
<keyword evidence="1" id="KW-0472">Membrane</keyword>
<dbReference type="InterPro" id="IPR008910">
    <property type="entry name" value="MSC_TM_helix"/>
</dbReference>
<feature type="transmembrane region" description="Helical" evidence="1">
    <location>
        <begin position="123"/>
        <end position="143"/>
    </location>
</feature>
<feature type="non-terminal residue" evidence="2">
    <location>
        <position position="156"/>
    </location>
</feature>
<dbReference type="EMBL" id="MHJM01000016">
    <property type="protein sequence ID" value="OGY67845.1"/>
    <property type="molecule type" value="Genomic_DNA"/>
</dbReference>
<dbReference type="Pfam" id="PF05552">
    <property type="entry name" value="MS_channel_1st_1"/>
    <property type="match status" value="1"/>
</dbReference>
<evidence type="ECO:0008006" key="4">
    <source>
        <dbReference type="Google" id="ProtNLM"/>
    </source>
</evidence>
<keyword evidence="1" id="KW-0812">Transmembrane</keyword>
<feature type="transmembrane region" description="Helical" evidence="1">
    <location>
        <begin position="53"/>
        <end position="75"/>
    </location>
</feature>
<name>A0A1G1ZTP1_9BACT</name>
<protein>
    <recommendedName>
        <fullName evidence="4">Small-conductance mechanosensitive ion channel</fullName>
    </recommendedName>
</protein>
<organism evidence="2 3">
    <name type="scientific">Candidatus Harrisonbacteria bacterium RIFCSPLOWO2_02_FULL_45_10c</name>
    <dbReference type="NCBI Taxonomy" id="1798410"/>
    <lineage>
        <taxon>Bacteria</taxon>
        <taxon>Candidatus Harrisoniibacteriota</taxon>
    </lineage>
</organism>
<reference evidence="2 3" key="1">
    <citation type="journal article" date="2016" name="Nat. Commun.">
        <title>Thousands of microbial genomes shed light on interconnected biogeochemical processes in an aquifer system.</title>
        <authorList>
            <person name="Anantharaman K."/>
            <person name="Brown C.T."/>
            <person name="Hug L.A."/>
            <person name="Sharon I."/>
            <person name="Castelle C.J."/>
            <person name="Probst A.J."/>
            <person name="Thomas B.C."/>
            <person name="Singh A."/>
            <person name="Wilkins M.J."/>
            <person name="Karaoz U."/>
            <person name="Brodie E.L."/>
            <person name="Williams K.H."/>
            <person name="Hubbard S.S."/>
            <person name="Banfield J.F."/>
        </authorList>
    </citation>
    <scope>NUCLEOTIDE SEQUENCE [LARGE SCALE GENOMIC DNA]</scope>
</reference>
<comment type="caution">
    <text evidence="2">The sequence shown here is derived from an EMBL/GenBank/DDBJ whole genome shotgun (WGS) entry which is preliminary data.</text>
</comment>
<evidence type="ECO:0000313" key="3">
    <source>
        <dbReference type="Proteomes" id="UP000176284"/>
    </source>
</evidence>
<keyword evidence="1" id="KW-1133">Transmembrane helix</keyword>
<gene>
    <name evidence="2" type="ORF">A3H63_01120</name>
</gene>
<feature type="transmembrane region" description="Helical" evidence="1">
    <location>
        <begin position="96"/>
        <end position="117"/>
    </location>
</feature>
<feature type="transmembrane region" description="Helical" evidence="1">
    <location>
        <begin position="21"/>
        <end position="47"/>
    </location>
</feature>
<proteinExistence type="predicted"/>
<dbReference type="Gene3D" id="1.10.287.1260">
    <property type="match status" value="1"/>
</dbReference>
<sequence>MEEYTKRAHLELNSGHFIGQVVYWFLVLAFLLASSDILGFFALSSFLRDVLLYIPNIVIAVLIMVASVVVANIIHRLVRASVMGAKLHATKFLSSAAWWAIVVFGMLASLVQLGIAVSIINTVITGLIAMAALAGGLAFGLGGKDYAAHLMSRLQN</sequence>
<dbReference type="AlphaFoldDB" id="A0A1G1ZTP1"/>
<evidence type="ECO:0000313" key="2">
    <source>
        <dbReference type="EMBL" id="OGY67845.1"/>
    </source>
</evidence>
<evidence type="ECO:0000256" key="1">
    <source>
        <dbReference type="SAM" id="Phobius"/>
    </source>
</evidence>
<dbReference type="Proteomes" id="UP000176284">
    <property type="component" value="Unassembled WGS sequence"/>
</dbReference>